<keyword evidence="2" id="KW-0472">Membrane</keyword>
<feature type="transmembrane region" description="Helical" evidence="2">
    <location>
        <begin position="66"/>
        <end position="86"/>
    </location>
</feature>
<dbReference type="InterPro" id="IPR052712">
    <property type="entry name" value="Acid_resist_chaperone_HdeD"/>
</dbReference>
<dbReference type="Proteomes" id="UP000598217">
    <property type="component" value="Unassembled WGS sequence"/>
</dbReference>
<feature type="transmembrane region" description="Helical" evidence="2">
    <location>
        <begin position="98"/>
        <end position="115"/>
    </location>
</feature>
<name>A0ABR9HN60_9ACTN</name>
<feature type="transmembrane region" description="Helical" evidence="2">
    <location>
        <begin position="153"/>
        <end position="173"/>
    </location>
</feature>
<feature type="compositionally biased region" description="Gly residues" evidence="1">
    <location>
        <begin position="223"/>
        <end position="241"/>
    </location>
</feature>
<organism evidence="3 4">
    <name type="scientific">Nocardiopsis terrae</name>
    <dbReference type="NCBI Taxonomy" id="372655"/>
    <lineage>
        <taxon>Bacteria</taxon>
        <taxon>Bacillati</taxon>
        <taxon>Actinomycetota</taxon>
        <taxon>Actinomycetes</taxon>
        <taxon>Streptosporangiales</taxon>
        <taxon>Nocardiopsidaceae</taxon>
        <taxon>Nocardiopsis</taxon>
    </lineage>
</organism>
<keyword evidence="2" id="KW-0812">Transmembrane</keyword>
<protein>
    <submittedName>
        <fullName evidence="3">Uncharacterized membrane protein HdeD (DUF308 family)</fullName>
    </submittedName>
</protein>
<dbReference type="InterPro" id="IPR005325">
    <property type="entry name" value="DUF308_memb"/>
</dbReference>
<evidence type="ECO:0000313" key="3">
    <source>
        <dbReference type="EMBL" id="MBE1460426.1"/>
    </source>
</evidence>
<feature type="transmembrane region" description="Helical" evidence="2">
    <location>
        <begin position="40"/>
        <end position="60"/>
    </location>
</feature>
<keyword evidence="2" id="KW-1133">Transmembrane helix</keyword>
<gene>
    <name evidence="3" type="ORF">H4W79_004640</name>
</gene>
<feature type="transmembrane region" description="Helical" evidence="2">
    <location>
        <begin position="121"/>
        <end position="141"/>
    </location>
</feature>
<proteinExistence type="predicted"/>
<feature type="transmembrane region" description="Helical" evidence="2">
    <location>
        <begin position="179"/>
        <end position="200"/>
    </location>
</feature>
<evidence type="ECO:0000313" key="4">
    <source>
        <dbReference type="Proteomes" id="UP000598217"/>
    </source>
</evidence>
<dbReference type="PANTHER" id="PTHR34989:SF1">
    <property type="entry name" value="PROTEIN HDED"/>
    <property type="match status" value="1"/>
</dbReference>
<evidence type="ECO:0000256" key="2">
    <source>
        <dbReference type="SAM" id="Phobius"/>
    </source>
</evidence>
<evidence type="ECO:0000256" key="1">
    <source>
        <dbReference type="SAM" id="MobiDB-lite"/>
    </source>
</evidence>
<keyword evidence="4" id="KW-1185">Reference proteome</keyword>
<dbReference type="Pfam" id="PF03729">
    <property type="entry name" value="DUF308"/>
    <property type="match status" value="2"/>
</dbReference>
<feature type="region of interest" description="Disordered" evidence="1">
    <location>
        <begin position="216"/>
        <end position="311"/>
    </location>
</feature>
<accession>A0ABR9HN60</accession>
<dbReference type="EMBL" id="JADBDY010000001">
    <property type="protein sequence ID" value="MBE1460426.1"/>
    <property type="molecule type" value="Genomic_DNA"/>
</dbReference>
<feature type="compositionally biased region" description="Basic and acidic residues" evidence="1">
    <location>
        <begin position="301"/>
        <end position="311"/>
    </location>
</feature>
<dbReference type="PANTHER" id="PTHR34989">
    <property type="entry name" value="PROTEIN HDED"/>
    <property type="match status" value="1"/>
</dbReference>
<reference evidence="3 4" key="1">
    <citation type="submission" date="2020-10" db="EMBL/GenBank/DDBJ databases">
        <title>Sequencing the genomes of 1000 actinobacteria strains.</title>
        <authorList>
            <person name="Klenk H.-P."/>
        </authorList>
    </citation>
    <scope>NUCLEOTIDE SEQUENCE [LARGE SCALE GENOMIC DNA]</scope>
    <source>
        <strain evidence="3 4">DSM 45157</strain>
    </source>
</reference>
<comment type="caution">
    <text evidence="3">The sequence shown here is derived from an EMBL/GenBank/DDBJ whole genome shotgun (WGS) entry which is preliminary data.</text>
</comment>
<sequence length="311" mass="31498">MREVAESDPAQGAGPHEEGGLVMVRYVLAGDMLGELSRNWWVVVLRGVAAVLFGLLALVWPGMTTVALAVVFGAFALVDGVALAFTAYRAAPGARTSLALQAGLGIILGLLALIWPMAAVIALVFLIGAWAVVTGVAEIVTAVRLRAQISSEWLLIFVGALSIIFGLLLWFWPLAGAEAIVLVVGIYAIVFGVVMAVAGFRLRGAADHIAPLEGRGPAAGAPDTGGEGAAGAGAAGAGGGDLLDTGEPGEEGGTRGVSAFDEGYAGGYTHGFRGDQSGTGEGRGTGDDETATPGSGRHRAPKDPREGTDTP</sequence>